<dbReference type="AlphaFoldDB" id="A0A2V4I507"/>
<accession>A0A2V4I507</accession>
<feature type="chain" id="PRO_5016124056" evidence="1">
    <location>
        <begin position="23"/>
        <end position="128"/>
    </location>
</feature>
<name>A0A2V4I507_9PSED</name>
<protein>
    <submittedName>
        <fullName evidence="2">Uncharacterized protein</fullName>
    </submittedName>
</protein>
<organism evidence="2 3">
    <name type="scientific">Pseudomonas soli</name>
    <dbReference type="NCBI Taxonomy" id="1306993"/>
    <lineage>
        <taxon>Bacteria</taxon>
        <taxon>Pseudomonadati</taxon>
        <taxon>Pseudomonadota</taxon>
        <taxon>Gammaproteobacteria</taxon>
        <taxon>Pseudomonadales</taxon>
        <taxon>Pseudomonadaceae</taxon>
        <taxon>Pseudomonas</taxon>
    </lineage>
</organism>
<gene>
    <name evidence="2" type="ORF">DMX07_07095</name>
</gene>
<evidence type="ECO:0000313" key="2">
    <source>
        <dbReference type="EMBL" id="PYB84295.1"/>
    </source>
</evidence>
<dbReference type="Proteomes" id="UP000247620">
    <property type="component" value="Unassembled WGS sequence"/>
</dbReference>
<proteinExistence type="predicted"/>
<evidence type="ECO:0000313" key="3">
    <source>
        <dbReference type="Proteomes" id="UP000247620"/>
    </source>
</evidence>
<evidence type="ECO:0000256" key="1">
    <source>
        <dbReference type="SAM" id="SignalP"/>
    </source>
</evidence>
<reference evidence="2 3" key="1">
    <citation type="submission" date="2018-06" db="EMBL/GenBank/DDBJ databases">
        <title>Pseudomonas diversity within urban Lake Michigan freshwaters.</title>
        <authorList>
            <person name="Batrich M."/>
            <person name="Hatzopoulos T."/>
            <person name="Putonti C."/>
        </authorList>
    </citation>
    <scope>NUCLEOTIDE SEQUENCE [LARGE SCALE GENOMIC DNA]</scope>
    <source>
        <strain evidence="2 3">LBp-160603</strain>
    </source>
</reference>
<keyword evidence="1" id="KW-0732">Signal</keyword>
<dbReference type="RefSeq" id="WP_110698580.1">
    <property type="nucleotide sequence ID" value="NZ_QJRO01000003.1"/>
</dbReference>
<comment type="caution">
    <text evidence="2">The sequence shown here is derived from an EMBL/GenBank/DDBJ whole genome shotgun (WGS) entry which is preliminary data.</text>
</comment>
<feature type="signal peptide" evidence="1">
    <location>
        <begin position="1"/>
        <end position="22"/>
    </location>
</feature>
<dbReference type="EMBL" id="QJRO01000003">
    <property type="protein sequence ID" value="PYB84295.1"/>
    <property type="molecule type" value="Genomic_DNA"/>
</dbReference>
<sequence>MKQLATALVGALALTSLASAWAVEYRGTFKDDGRDIPVVLDIEPAAGLGDRAGKVRFNGNWKCGFDLEYSGANGQVNSYGLDGAGAGLCGQLAQGYLQSSQGGGGLQVQLFTQRNKLAYSLTLLPSGK</sequence>